<evidence type="ECO:0000259" key="1">
    <source>
        <dbReference type="SMART" id="SM00760"/>
    </source>
</evidence>
<feature type="domain" description="Chromosomal replication initiator DnaA C-terminal" evidence="1">
    <location>
        <begin position="27"/>
        <end position="96"/>
    </location>
</feature>
<reference evidence="3" key="1">
    <citation type="journal article" date="2019" name="Int. J. Syst. Evol. Microbiol.">
        <title>The Global Catalogue of Microorganisms (GCM) 10K type strain sequencing project: providing services to taxonomists for standard genome sequencing and annotation.</title>
        <authorList>
            <consortium name="The Broad Institute Genomics Platform"/>
            <consortium name="The Broad Institute Genome Sequencing Center for Infectious Disease"/>
            <person name="Wu L."/>
            <person name="Ma J."/>
        </authorList>
    </citation>
    <scope>NUCLEOTIDE SEQUENCE [LARGE SCALE GENOMIC DNA]</scope>
    <source>
        <strain evidence="3">CCM 7491</strain>
    </source>
</reference>
<sequence>MTALDPAVRSALNLMVARLIVPPSHQRIAAVIELVAWHTGVNRRDITGPSRARAFFRPRAAVCWLAVELKLGSTTVIGRAIGQRDHTTIIDAHRRGEDFRLRDPAFKRLTDRLLQHFRDLQED</sequence>
<gene>
    <name evidence="2" type="ORF">ACFOKF_15455</name>
</gene>
<dbReference type="InterPro" id="IPR013159">
    <property type="entry name" value="DnaA_C"/>
</dbReference>
<comment type="caution">
    <text evidence="2">The sequence shown here is derived from an EMBL/GenBank/DDBJ whole genome shotgun (WGS) entry which is preliminary data.</text>
</comment>
<accession>A0ABV7NK77</accession>
<keyword evidence="3" id="KW-1185">Reference proteome</keyword>
<proteinExistence type="predicted"/>
<organism evidence="2 3">
    <name type="scientific">Sphingobium rhizovicinum</name>
    <dbReference type="NCBI Taxonomy" id="432308"/>
    <lineage>
        <taxon>Bacteria</taxon>
        <taxon>Pseudomonadati</taxon>
        <taxon>Pseudomonadota</taxon>
        <taxon>Alphaproteobacteria</taxon>
        <taxon>Sphingomonadales</taxon>
        <taxon>Sphingomonadaceae</taxon>
        <taxon>Sphingobium</taxon>
    </lineage>
</organism>
<dbReference type="CDD" id="cd06571">
    <property type="entry name" value="Bac_DnaA_C"/>
    <property type="match status" value="1"/>
</dbReference>
<protein>
    <submittedName>
        <fullName evidence="2">Helix-turn-helix domain-containing protein</fullName>
    </submittedName>
</protein>
<name>A0ABV7NK77_9SPHN</name>
<evidence type="ECO:0000313" key="2">
    <source>
        <dbReference type="EMBL" id="MFC3442571.1"/>
    </source>
</evidence>
<dbReference type="SMART" id="SM00760">
    <property type="entry name" value="Bac_DnaA_C"/>
    <property type="match status" value="1"/>
</dbReference>
<dbReference type="Proteomes" id="UP001595681">
    <property type="component" value="Unassembled WGS sequence"/>
</dbReference>
<dbReference type="Pfam" id="PF08299">
    <property type="entry name" value="Bac_DnaA_C"/>
    <property type="match status" value="1"/>
</dbReference>
<dbReference type="EMBL" id="JBHRVU010000004">
    <property type="protein sequence ID" value="MFC3442571.1"/>
    <property type="molecule type" value="Genomic_DNA"/>
</dbReference>
<dbReference type="RefSeq" id="WP_380796759.1">
    <property type="nucleotide sequence ID" value="NZ_JBHRVU010000004.1"/>
</dbReference>
<dbReference type="Gene3D" id="1.10.1750.10">
    <property type="match status" value="1"/>
</dbReference>
<evidence type="ECO:0000313" key="3">
    <source>
        <dbReference type="Proteomes" id="UP001595681"/>
    </source>
</evidence>
<dbReference type="InterPro" id="IPR010921">
    <property type="entry name" value="Trp_repressor/repl_initiator"/>
</dbReference>
<dbReference type="SUPFAM" id="SSF48295">
    <property type="entry name" value="TrpR-like"/>
    <property type="match status" value="1"/>
</dbReference>